<dbReference type="FunCoup" id="A0A409W3G3">
    <property type="interactions" value="14"/>
</dbReference>
<dbReference type="EMBL" id="NHTK01005840">
    <property type="protein sequence ID" value="PPQ73015.1"/>
    <property type="molecule type" value="Genomic_DNA"/>
</dbReference>
<protein>
    <recommendedName>
        <fullName evidence="1">Enoyl reductase (ER) domain-containing protein</fullName>
    </recommendedName>
</protein>
<dbReference type="InterPro" id="IPR047122">
    <property type="entry name" value="Trans-enoyl_RdTase-like"/>
</dbReference>
<name>A0A409W3G3_9AGAR</name>
<dbReference type="Gene3D" id="3.40.50.720">
    <property type="entry name" value="NAD(P)-binding Rossmann-like Domain"/>
    <property type="match status" value="1"/>
</dbReference>
<dbReference type="OrthoDB" id="10257049at2759"/>
<gene>
    <name evidence="2" type="ORF">CVT24_001404</name>
</gene>
<evidence type="ECO:0000313" key="3">
    <source>
        <dbReference type="Proteomes" id="UP000284842"/>
    </source>
</evidence>
<dbReference type="Pfam" id="PF00107">
    <property type="entry name" value="ADH_zinc_N"/>
    <property type="match status" value="1"/>
</dbReference>
<dbReference type="STRING" id="181874.A0A409W3G3"/>
<dbReference type="Proteomes" id="UP000284842">
    <property type="component" value="Unassembled WGS sequence"/>
</dbReference>
<dbReference type="PANTHER" id="PTHR45348:SF2">
    <property type="entry name" value="ZINC-TYPE ALCOHOL DEHYDROGENASE-LIKE PROTEIN C2E1P3.01"/>
    <property type="match status" value="1"/>
</dbReference>
<accession>A0A409W3G3</accession>
<dbReference type="SUPFAM" id="SSF50129">
    <property type="entry name" value="GroES-like"/>
    <property type="match status" value="1"/>
</dbReference>
<dbReference type="InterPro" id="IPR011032">
    <property type="entry name" value="GroES-like_sf"/>
</dbReference>
<reference evidence="2 3" key="1">
    <citation type="journal article" date="2018" name="Evol. Lett.">
        <title>Horizontal gene cluster transfer increased hallucinogenic mushroom diversity.</title>
        <authorList>
            <person name="Reynolds H.T."/>
            <person name="Vijayakumar V."/>
            <person name="Gluck-Thaler E."/>
            <person name="Korotkin H.B."/>
            <person name="Matheny P.B."/>
            <person name="Slot J.C."/>
        </authorList>
    </citation>
    <scope>NUCLEOTIDE SEQUENCE [LARGE SCALE GENOMIC DNA]</scope>
    <source>
        <strain evidence="2 3">2629</strain>
    </source>
</reference>
<dbReference type="InterPro" id="IPR013154">
    <property type="entry name" value="ADH-like_N"/>
</dbReference>
<organism evidence="2 3">
    <name type="scientific">Panaeolus cyanescens</name>
    <dbReference type="NCBI Taxonomy" id="181874"/>
    <lineage>
        <taxon>Eukaryota</taxon>
        <taxon>Fungi</taxon>
        <taxon>Dikarya</taxon>
        <taxon>Basidiomycota</taxon>
        <taxon>Agaricomycotina</taxon>
        <taxon>Agaricomycetes</taxon>
        <taxon>Agaricomycetidae</taxon>
        <taxon>Agaricales</taxon>
        <taxon>Agaricineae</taxon>
        <taxon>Galeropsidaceae</taxon>
        <taxon>Panaeolus</taxon>
    </lineage>
</organism>
<dbReference type="InParanoid" id="A0A409W3G3"/>
<dbReference type="SUPFAM" id="SSF51735">
    <property type="entry name" value="NAD(P)-binding Rossmann-fold domains"/>
    <property type="match status" value="1"/>
</dbReference>
<dbReference type="PANTHER" id="PTHR45348">
    <property type="entry name" value="HYPOTHETICAL OXIDOREDUCTASE (EUROFUNG)"/>
    <property type="match status" value="1"/>
</dbReference>
<dbReference type="Gene3D" id="3.90.180.10">
    <property type="entry name" value="Medium-chain alcohol dehydrogenases, catalytic domain"/>
    <property type="match status" value="1"/>
</dbReference>
<dbReference type="Pfam" id="PF08240">
    <property type="entry name" value="ADH_N"/>
    <property type="match status" value="1"/>
</dbReference>
<proteinExistence type="predicted"/>
<dbReference type="SMART" id="SM00829">
    <property type="entry name" value="PKS_ER"/>
    <property type="match status" value="1"/>
</dbReference>
<dbReference type="AlphaFoldDB" id="A0A409W3G3"/>
<dbReference type="InterPro" id="IPR020843">
    <property type="entry name" value="ER"/>
</dbReference>
<dbReference type="InterPro" id="IPR013149">
    <property type="entry name" value="ADH-like_C"/>
</dbReference>
<evidence type="ECO:0000259" key="1">
    <source>
        <dbReference type="SMART" id="SM00829"/>
    </source>
</evidence>
<evidence type="ECO:0000313" key="2">
    <source>
        <dbReference type="EMBL" id="PPQ73015.1"/>
    </source>
</evidence>
<dbReference type="GO" id="GO:0016651">
    <property type="term" value="F:oxidoreductase activity, acting on NAD(P)H"/>
    <property type="evidence" value="ECO:0007669"/>
    <property type="project" value="InterPro"/>
</dbReference>
<dbReference type="CDD" id="cd08249">
    <property type="entry name" value="enoyl_reductase_like"/>
    <property type="match status" value="1"/>
</dbReference>
<dbReference type="InterPro" id="IPR036291">
    <property type="entry name" value="NAD(P)-bd_dom_sf"/>
</dbReference>
<keyword evidence="3" id="KW-1185">Reference proteome</keyword>
<sequence length="365" mass="39207">MIPETMRAIVTTGDGKFLLKRVPVPAPKPNEILVKVEACAQNHTDCKSIILDKRAGNIVGSDFAGVIIAVGAAVPVELSRNVGNRVAGAVRGNINPNGAFSEYIVTDPALVFPLPDDVPFELAAQLGVSCYAACQALYQSLNLPTPLDPPPEQPTDILVWSGSSHTGQYAIQMAKLSGLRVIATCSPKNFDFVKGIGASEAFDYSDSRTQKKIVATTGGKLRYAIDCYSSGTSPVQISGSLSKDGGTIVTMLPYESRKKGVKTQLVLVYSLWGEAIDVPGISIPANPDHYPNGVKYNQLIGKLLEEKKLTLGPIKLFSKGLASVEEGFTYMLSGKVRNKLHAFFICCSAGLINSRRVLSRFMQKK</sequence>
<comment type="caution">
    <text evidence="2">The sequence shown here is derived from an EMBL/GenBank/DDBJ whole genome shotgun (WGS) entry which is preliminary data.</text>
</comment>
<feature type="domain" description="Enoyl reductase (ER)" evidence="1">
    <location>
        <begin position="13"/>
        <end position="342"/>
    </location>
</feature>